<organism evidence="7 8">
    <name type="scientific">Stieleria magnilauensis</name>
    <dbReference type="NCBI Taxonomy" id="2527963"/>
    <lineage>
        <taxon>Bacteria</taxon>
        <taxon>Pseudomonadati</taxon>
        <taxon>Planctomycetota</taxon>
        <taxon>Planctomycetia</taxon>
        <taxon>Pirellulales</taxon>
        <taxon>Pirellulaceae</taxon>
        <taxon>Stieleria</taxon>
    </lineage>
</organism>
<dbReference type="EMBL" id="CP036432">
    <property type="protein sequence ID" value="QDV84629.1"/>
    <property type="molecule type" value="Genomic_DNA"/>
</dbReference>
<accession>A0ABX5XRL0</accession>
<evidence type="ECO:0000256" key="5">
    <source>
        <dbReference type="ARBA" id="ARBA00023136"/>
    </source>
</evidence>
<evidence type="ECO:0000256" key="6">
    <source>
        <dbReference type="SAM" id="Phobius"/>
    </source>
</evidence>
<keyword evidence="5 6" id="KW-0472">Membrane</keyword>
<feature type="transmembrane region" description="Helical" evidence="6">
    <location>
        <begin position="362"/>
        <end position="384"/>
    </location>
</feature>
<evidence type="ECO:0000256" key="1">
    <source>
        <dbReference type="ARBA" id="ARBA00004651"/>
    </source>
</evidence>
<keyword evidence="8" id="KW-1185">Reference proteome</keyword>
<evidence type="ECO:0000313" key="7">
    <source>
        <dbReference type="EMBL" id="QDV84629.1"/>
    </source>
</evidence>
<feature type="transmembrane region" description="Helical" evidence="6">
    <location>
        <begin position="147"/>
        <end position="167"/>
    </location>
</feature>
<feature type="transmembrane region" description="Helical" evidence="6">
    <location>
        <begin position="391"/>
        <end position="410"/>
    </location>
</feature>
<evidence type="ECO:0000313" key="8">
    <source>
        <dbReference type="Proteomes" id="UP000318081"/>
    </source>
</evidence>
<keyword evidence="2" id="KW-1003">Cell membrane</keyword>
<protein>
    <recommendedName>
        <fullName evidence="9">Polysaccharide biosynthesis protein</fullName>
    </recommendedName>
</protein>
<proteinExistence type="predicted"/>
<comment type="subcellular location">
    <subcellularLocation>
        <location evidence="1">Cell membrane</location>
        <topology evidence="1">Multi-pass membrane protein</topology>
    </subcellularLocation>
</comment>
<feature type="transmembrane region" description="Helical" evidence="6">
    <location>
        <begin position="71"/>
        <end position="88"/>
    </location>
</feature>
<feature type="transmembrane region" description="Helical" evidence="6">
    <location>
        <begin position="288"/>
        <end position="311"/>
    </location>
</feature>
<name>A0ABX5XRL0_9BACT</name>
<feature type="transmembrane region" description="Helical" evidence="6">
    <location>
        <begin position="124"/>
        <end position="140"/>
    </location>
</feature>
<evidence type="ECO:0000256" key="2">
    <source>
        <dbReference type="ARBA" id="ARBA00022475"/>
    </source>
</evidence>
<feature type="transmembrane region" description="Helical" evidence="6">
    <location>
        <begin position="323"/>
        <end position="342"/>
    </location>
</feature>
<evidence type="ECO:0000256" key="4">
    <source>
        <dbReference type="ARBA" id="ARBA00022989"/>
    </source>
</evidence>
<sequence length="446" mass="48089">MKLQSESECSLWNPASWWYIADRFFSQHARLSRAWTLGKLCGITGSAQVTVQAIGFLSGLVTIQLLPPREYALYTLATTMLGTMTLLADGGVATGVMAQGGKVWQDRAQLGKVLVTGLKMRKQFAIWSLVFGVPVLLCLLRHHGASWLSSGFIVLCIVPALFTTLSAKLLEIAPKLTQDIGPLQGVQVSLNASRFAMVGPLLLLFPSAGIALLANGIAQLLANGRLRKLSDAYADLSEREDPVVRRDILGIVKRVLPGAIYSTFSAQLTIWLISIFGSTESLAEVAAISKVLMVLSLFTVIFSTLVAPRFARLQRNKHNLTMVFVKVQFSVVTLLICAGLLASCFSTQLTAILGSNYTGTAYVFQLQLVSSILSVIGGCGYSLLTARGIVPAPYLFIPMSLVFKVAPFLYFSPTSVVGVLLAAIVSTSLYLCMLHAFAITSLRKSG</sequence>
<reference evidence="7 8" key="1">
    <citation type="submission" date="2019-02" db="EMBL/GenBank/DDBJ databases">
        <title>Deep-cultivation of Planctomycetes and their phenomic and genomic characterization uncovers novel biology.</title>
        <authorList>
            <person name="Wiegand S."/>
            <person name="Jogler M."/>
            <person name="Boedeker C."/>
            <person name="Pinto D."/>
            <person name="Vollmers J."/>
            <person name="Rivas-Marin E."/>
            <person name="Kohn T."/>
            <person name="Peeters S.H."/>
            <person name="Heuer A."/>
            <person name="Rast P."/>
            <person name="Oberbeckmann S."/>
            <person name="Bunk B."/>
            <person name="Jeske O."/>
            <person name="Meyerdierks A."/>
            <person name="Storesund J.E."/>
            <person name="Kallscheuer N."/>
            <person name="Luecker S."/>
            <person name="Lage O.M."/>
            <person name="Pohl T."/>
            <person name="Merkel B.J."/>
            <person name="Hornburger P."/>
            <person name="Mueller R.-W."/>
            <person name="Bruemmer F."/>
            <person name="Labrenz M."/>
            <person name="Spormann A.M."/>
            <person name="Op den Camp H."/>
            <person name="Overmann J."/>
            <person name="Amann R."/>
            <person name="Jetten M.S.M."/>
            <person name="Mascher T."/>
            <person name="Medema M.H."/>
            <person name="Devos D.P."/>
            <person name="Kaster A.-K."/>
            <person name="Ovreas L."/>
            <person name="Rohde M."/>
            <person name="Galperin M.Y."/>
            <person name="Jogler C."/>
        </authorList>
    </citation>
    <scope>NUCLEOTIDE SEQUENCE [LARGE SCALE GENOMIC DNA]</scope>
    <source>
        <strain evidence="7 8">TBK1r</strain>
    </source>
</reference>
<gene>
    <name evidence="7" type="ORF">TBK1r_35800</name>
</gene>
<feature type="transmembrane region" description="Helical" evidence="6">
    <location>
        <begin position="255"/>
        <end position="276"/>
    </location>
</feature>
<keyword evidence="4 6" id="KW-1133">Transmembrane helix</keyword>
<dbReference type="PANTHER" id="PTHR30250">
    <property type="entry name" value="PST FAMILY PREDICTED COLANIC ACID TRANSPORTER"/>
    <property type="match status" value="1"/>
</dbReference>
<dbReference type="PANTHER" id="PTHR30250:SF11">
    <property type="entry name" value="O-ANTIGEN TRANSPORTER-RELATED"/>
    <property type="match status" value="1"/>
</dbReference>
<dbReference type="InterPro" id="IPR050833">
    <property type="entry name" value="Poly_Biosynth_Transport"/>
</dbReference>
<dbReference type="Proteomes" id="UP000318081">
    <property type="component" value="Chromosome"/>
</dbReference>
<dbReference type="RefSeq" id="WP_145213116.1">
    <property type="nucleotide sequence ID" value="NZ_CP036432.1"/>
</dbReference>
<evidence type="ECO:0008006" key="9">
    <source>
        <dbReference type="Google" id="ProtNLM"/>
    </source>
</evidence>
<keyword evidence="3 6" id="KW-0812">Transmembrane</keyword>
<feature type="transmembrane region" description="Helical" evidence="6">
    <location>
        <begin position="416"/>
        <end position="439"/>
    </location>
</feature>
<evidence type="ECO:0000256" key="3">
    <source>
        <dbReference type="ARBA" id="ARBA00022692"/>
    </source>
</evidence>
<feature type="transmembrane region" description="Helical" evidence="6">
    <location>
        <begin position="195"/>
        <end position="218"/>
    </location>
</feature>